<dbReference type="AlphaFoldDB" id="A0A1Y3GBY4"/>
<keyword evidence="2" id="KW-1185">Reference proteome</keyword>
<sequence>MRKFGGEIEKEVLEMYFGSMEFGRDVVLSFREWVYGEGGFEKDGVIYLPGDGGED</sequence>
<accession>A0A1Y3GBY4</accession>
<gene>
    <name evidence="1" type="ORF">AMET1_0418</name>
</gene>
<dbReference type="RefSeq" id="WP_161490720.1">
    <property type="nucleotide sequence ID" value="NZ_MRZU01000003.1"/>
</dbReference>
<reference evidence="1 2" key="1">
    <citation type="submission" date="2016-12" db="EMBL/GenBank/DDBJ databases">
        <title>Discovery of methanogenic haloarchaea.</title>
        <authorList>
            <person name="Sorokin D.Y."/>
            <person name="Makarova K.S."/>
            <person name="Abbas B."/>
            <person name="Ferrer M."/>
            <person name="Golyshin P.N."/>
        </authorList>
    </citation>
    <scope>NUCLEOTIDE SEQUENCE [LARGE SCALE GENOMIC DNA]</scope>
    <source>
        <strain evidence="1">AMET1</strain>
    </source>
</reference>
<evidence type="ECO:0000313" key="1">
    <source>
        <dbReference type="EMBL" id="OUJ18767.1"/>
    </source>
</evidence>
<dbReference type="Proteomes" id="UP000195137">
    <property type="component" value="Unassembled WGS sequence"/>
</dbReference>
<comment type="caution">
    <text evidence="1">The sequence shown here is derived from an EMBL/GenBank/DDBJ whole genome shotgun (WGS) entry which is preliminary data.</text>
</comment>
<name>A0A1Y3GBY4_9EURY</name>
<protein>
    <submittedName>
        <fullName evidence="1">Uncharacterized protein</fullName>
    </submittedName>
</protein>
<dbReference type="EMBL" id="MRZU01000003">
    <property type="protein sequence ID" value="OUJ18767.1"/>
    <property type="molecule type" value="Genomic_DNA"/>
</dbReference>
<organism evidence="1 2">
    <name type="scientific">Methanonatronarchaeum thermophilum</name>
    <dbReference type="NCBI Taxonomy" id="1927129"/>
    <lineage>
        <taxon>Archaea</taxon>
        <taxon>Methanobacteriati</taxon>
        <taxon>Methanobacteriota</taxon>
        <taxon>Methanonatronarchaeia</taxon>
        <taxon>Methanonatronarchaeales</taxon>
        <taxon>Methanonatronarchaeaceae</taxon>
        <taxon>Methanonatronarchaeum</taxon>
    </lineage>
</organism>
<evidence type="ECO:0000313" key="2">
    <source>
        <dbReference type="Proteomes" id="UP000195137"/>
    </source>
</evidence>
<proteinExistence type="predicted"/>